<feature type="domain" description="Glycosyltransferase subfamily 4-like N-terminal" evidence="2">
    <location>
        <begin position="18"/>
        <end position="132"/>
    </location>
</feature>
<accession>A0A1F5Z669</accession>
<dbReference type="STRING" id="1798377.A2872_01715"/>
<reference evidence="3 4" key="1">
    <citation type="journal article" date="2016" name="Nat. Commun.">
        <title>Thousands of microbial genomes shed light on interconnected biogeochemical processes in an aquifer system.</title>
        <authorList>
            <person name="Anantharaman K."/>
            <person name="Brown C.T."/>
            <person name="Hug L.A."/>
            <person name="Sharon I."/>
            <person name="Castelle C.J."/>
            <person name="Probst A.J."/>
            <person name="Thomas B.C."/>
            <person name="Singh A."/>
            <person name="Wilkins M.J."/>
            <person name="Karaoz U."/>
            <person name="Brodie E.L."/>
            <person name="Williams K.H."/>
            <person name="Hubbard S.S."/>
            <person name="Banfield J.F."/>
        </authorList>
    </citation>
    <scope>NUCLEOTIDE SEQUENCE [LARGE SCALE GENOMIC DNA]</scope>
</reference>
<dbReference type="InterPro" id="IPR001296">
    <property type="entry name" value="Glyco_trans_1"/>
</dbReference>
<protein>
    <recommendedName>
        <fullName evidence="5">Glycosyl transferase</fullName>
    </recommendedName>
</protein>
<dbReference type="Pfam" id="PF00534">
    <property type="entry name" value="Glycos_transf_1"/>
    <property type="match status" value="1"/>
</dbReference>
<evidence type="ECO:0000313" key="4">
    <source>
        <dbReference type="Proteomes" id="UP000178681"/>
    </source>
</evidence>
<dbReference type="GO" id="GO:0016757">
    <property type="term" value="F:glycosyltransferase activity"/>
    <property type="evidence" value="ECO:0007669"/>
    <property type="project" value="InterPro"/>
</dbReference>
<dbReference type="EMBL" id="MFJG01000003">
    <property type="protein sequence ID" value="OGG07657.1"/>
    <property type="molecule type" value="Genomic_DNA"/>
</dbReference>
<dbReference type="Gene3D" id="3.40.50.2000">
    <property type="entry name" value="Glycogen Phosphorylase B"/>
    <property type="match status" value="2"/>
</dbReference>
<dbReference type="PANTHER" id="PTHR12526:SF595">
    <property type="entry name" value="BLL5217 PROTEIN"/>
    <property type="match status" value="1"/>
</dbReference>
<proteinExistence type="predicted"/>
<dbReference type="AlphaFoldDB" id="A0A1F5Z669"/>
<evidence type="ECO:0000259" key="2">
    <source>
        <dbReference type="Pfam" id="PF13439"/>
    </source>
</evidence>
<organism evidence="3 4">
    <name type="scientific">Candidatus Gottesmanbacteria bacterium RIFCSPHIGHO2_01_FULL_42_12</name>
    <dbReference type="NCBI Taxonomy" id="1798377"/>
    <lineage>
        <taxon>Bacteria</taxon>
        <taxon>Candidatus Gottesmaniibacteriota</taxon>
    </lineage>
</organism>
<dbReference type="CDD" id="cd03802">
    <property type="entry name" value="GT4_AviGT4-like"/>
    <property type="match status" value="1"/>
</dbReference>
<evidence type="ECO:0000313" key="3">
    <source>
        <dbReference type="EMBL" id="OGG07657.1"/>
    </source>
</evidence>
<gene>
    <name evidence="3" type="ORF">A2872_01715</name>
</gene>
<dbReference type="InterPro" id="IPR028098">
    <property type="entry name" value="Glyco_trans_4-like_N"/>
</dbReference>
<comment type="caution">
    <text evidence="3">The sequence shown here is derived from an EMBL/GenBank/DDBJ whole genome shotgun (WGS) entry which is preliminary data.</text>
</comment>
<evidence type="ECO:0000259" key="1">
    <source>
        <dbReference type="Pfam" id="PF00534"/>
    </source>
</evidence>
<sequence>MRIAQVAPVIESVPPKKYGGTERVVSALTEELVRMGHDVTLFASGDSVTRARLVSVYPRAIRDARLKDIYGPNYWTMLNIGTAYERQESFDIIHDHNGYLSLPTANISNTPVLLTLHGSFDPVNKQFYSKLDKKVKFVSISKRQAAWAPNLNWAGTVYNGLKFDKFPFEKNPGEYLLYVGRMSYEKGAHIAIEVAQYLNLPLVIAAKLDSVDLNYYQDYVGPHLGSQIKWVGEVDEEERNKLMSRALCLLHPITWEEPFGLTMIETMACGTPVIAFNKGSIPEVVNNCKSGFIVEDVEEMINAVLNIKQISRKYCRDYALKNFNAQKMTEGYLKIYNKILEEN</sequence>
<dbReference type="Proteomes" id="UP000178681">
    <property type="component" value="Unassembled WGS sequence"/>
</dbReference>
<feature type="domain" description="Glycosyl transferase family 1" evidence="1">
    <location>
        <begin position="170"/>
        <end position="313"/>
    </location>
</feature>
<name>A0A1F5Z669_9BACT</name>
<dbReference type="SUPFAM" id="SSF53756">
    <property type="entry name" value="UDP-Glycosyltransferase/glycogen phosphorylase"/>
    <property type="match status" value="1"/>
</dbReference>
<dbReference type="PANTHER" id="PTHR12526">
    <property type="entry name" value="GLYCOSYLTRANSFERASE"/>
    <property type="match status" value="1"/>
</dbReference>
<evidence type="ECO:0008006" key="5">
    <source>
        <dbReference type="Google" id="ProtNLM"/>
    </source>
</evidence>
<dbReference type="Pfam" id="PF13439">
    <property type="entry name" value="Glyco_transf_4"/>
    <property type="match status" value="1"/>
</dbReference>